<dbReference type="KEGG" id="ksk:KSE_00880t"/>
<gene>
    <name evidence="17" type="ordered locus">KSE_00880t</name>
    <name evidence="18" type="ordered locus">KSE_75860t</name>
</gene>
<evidence type="ECO:0000256" key="14">
    <source>
        <dbReference type="ARBA" id="ARBA00049067"/>
    </source>
</evidence>
<dbReference type="InterPro" id="IPR040999">
    <property type="entry name" value="Mak_N_cap"/>
</dbReference>
<dbReference type="SUPFAM" id="SSF56112">
    <property type="entry name" value="Protein kinase-like (PK-like)"/>
    <property type="match status" value="1"/>
</dbReference>
<dbReference type="eggNOG" id="COG3281">
    <property type="taxonomic scope" value="Bacteria"/>
</dbReference>
<dbReference type="KEGG" id="ksk:KSE_75860t"/>
<protein>
    <recommendedName>
        <fullName evidence="5">Maltokinase</fullName>
        <ecNumber evidence="4">2.7.1.175</ecNumber>
    </recommendedName>
    <alternativeName>
        <fullName evidence="13">Maltose-1-phosphate synthase</fullName>
    </alternativeName>
</protein>
<evidence type="ECO:0000256" key="8">
    <source>
        <dbReference type="ARBA" id="ARBA00022741"/>
    </source>
</evidence>
<dbReference type="InterPro" id="IPR011009">
    <property type="entry name" value="Kinase-like_dom_sf"/>
</dbReference>
<evidence type="ECO:0000256" key="1">
    <source>
        <dbReference type="ARBA" id="ARBA00004964"/>
    </source>
</evidence>
<dbReference type="Gene3D" id="3.90.1200.10">
    <property type="match status" value="1"/>
</dbReference>
<dbReference type="GO" id="GO:0005978">
    <property type="term" value="P:glycogen biosynthetic process"/>
    <property type="evidence" value="ECO:0007669"/>
    <property type="project" value="UniProtKB-UniPathway"/>
</dbReference>
<comment type="pathway">
    <text evidence="1">Glycan biosynthesis; glycogen biosynthesis.</text>
</comment>
<dbReference type="AlphaFoldDB" id="E4N408"/>
<comment type="similarity">
    <text evidence="2">Belongs to the aminoglycoside phosphotransferase family.</text>
</comment>
<comment type="subunit">
    <text evidence="3">Monomer.</text>
</comment>
<evidence type="ECO:0000256" key="4">
    <source>
        <dbReference type="ARBA" id="ARBA00011962"/>
    </source>
</evidence>
<dbReference type="HOGENOM" id="CLU_029675_0_0_11"/>
<evidence type="ECO:0000256" key="10">
    <source>
        <dbReference type="ARBA" id="ARBA00022840"/>
    </source>
</evidence>
<keyword evidence="9 17" id="KW-0418">Kinase</keyword>
<dbReference type="Pfam" id="PF18085">
    <property type="entry name" value="Mak_N_cap"/>
    <property type="match status" value="1"/>
</dbReference>
<evidence type="ECO:0000256" key="9">
    <source>
        <dbReference type="ARBA" id="ARBA00022777"/>
    </source>
</evidence>
<dbReference type="PATRIC" id="fig|452652.3.peg.7629"/>
<keyword evidence="8" id="KW-0547">Nucleotide-binding</keyword>
<evidence type="ECO:0000256" key="7">
    <source>
        <dbReference type="ARBA" id="ARBA00022679"/>
    </source>
</evidence>
<accession>E4N408</accession>
<evidence type="ECO:0000259" key="16">
    <source>
        <dbReference type="Pfam" id="PF18085"/>
    </source>
</evidence>
<dbReference type="EMBL" id="AP010968">
    <property type="protein sequence ID" value="BAJ25939.1"/>
    <property type="molecule type" value="Genomic_DNA"/>
</dbReference>
<evidence type="ECO:0000256" key="6">
    <source>
        <dbReference type="ARBA" id="ARBA00022600"/>
    </source>
</evidence>
<proteinExistence type="inferred from homology"/>
<dbReference type="EMBL" id="AP010968">
    <property type="protein sequence ID" value="BAJ33339.1"/>
    <property type="molecule type" value="Genomic_DNA"/>
</dbReference>
<dbReference type="GO" id="GO:0005524">
    <property type="term" value="F:ATP binding"/>
    <property type="evidence" value="ECO:0007669"/>
    <property type="project" value="UniProtKB-KW"/>
</dbReference>
<dbReference type="GO" id="GO:0016301">
    <property type="term" value="F:kinase activity"/>
    <property type="evidence" value="ECO:0007669"/>
    <property type="project" value="UniProtKB-KW"/>
</dbReference>
<evidence type="ECO:0000313" key="19">
    <source>
        <dbReference type="Proteomes" id="UP000007076"/>
    </source>
</evidence>
<evidence type="ECO:0000313" key="17">
    <source>
        <dbReference type="EMBL" id="BAJ25939.1"/>
    </source>
</evidence>
<keyword evidence="7" id="KW-0808">Transferase</keyword>
<reference evidence="17 19" key="1">
    <citation type="journal article" date="2010" name="DNA Res.">
        <title>Genome sequence of Kitasatospora setae NBRC 14216T: an evolutionary snapshot of the family Streptomycetaceae.</title>
        <authorList>
            <person name="Ichikawa N."/>
            <person name="Oguchi A."/>
            <person name="Ikeda H."/>
            <person name="Ishikawa J."/>
            <person name="Kitani S."/>
            <person name="Watanabe Y."/>
            <person name="Nakamura S."/>
            <person name="Katano Y."/>
            <person name="Kishi E."/>
            <person name="Sasagawa M."/>
            <person name="Ankai A."/>
            <person name="Fukui S."/>
            <person name="Hashimoto Y."/>
            <person name="Kamata S."/>
            <person name="Otoguro M."/>
            <person name="Tanikawa S."/>
            <person name="Nihira T."/>
            <person name="Horinouchi S."/>
            <person name="Ohnishi Y."/>
            <person name="Hayakawa M."/>
            <person name="Kuzuyama T."/>
            <person name="Arisawa A."/>
            <person name="Nomoto F."/>
            <person name="Miura H."/>
            <person name="Takahashi Y."/>
            <person name="Fujita N."/>
        </authorList>
    </citation>
    <scope>NUCLEOTIDE SEQUENCE [LARGE SCALE GENOMIC DNA]</scope>
    <source>
        <strain evidence="19">ATCC 33774 / DSM 43861 / JCM 3304 / KCC A-0304 / NBRC 14216 / KM-6054</strain>
        <strain evidence="17">KM-6054</strain>
    </source>
</reference>
<keyword evidence="12" id="KW-0119">Carbohydrate metabolism</keyword>
<name>E4N408_KITSK</name>
<evidence type="ECO:0000256" key="12">
    <source>
        <dbReference type="ARBA" id="ARBA00023277"/>
    </source>
</evidence>
<organism evidence="17 19">
    <name type="scientific">Kitasatospora setae (strain ATCC 33774 / DSM 43861 / JCM 3304 / KCC A-0304 / NBRC 14216 / KM-6054)</name>
    <name type="common">Streptomyces setae</name>
    <dbReference type="NCBI Taxonomy" id="452652"/>
    <lineage>
        <taxon>Bacteria</taxon>
        <taxon>Bacillati</taxon>
        <taxon>Actinomycetota</taxon>
        <taxon>Actinomycetes</taxon>
        <taxon>Kitasatosporales</taxon>
        <taxon>Streptomycetaceae</taxon>
        <taxon>Kitasatospora</taxon>
    </lineage>
</organism>
<dbReference type="STRING" id="452652.KSE_00880t"/>
<evidence type="ECO:0000313" key="18">
    <source>
        <dbReference type="EMBL" id="BAJ33339.1"/>
    </source>
</evidence>
<evidence type="ECO:0000256" key="13">
    <source>
        <dbReference type="ARBA" id="ARBA00031251"/>
    </source>
</evidence>
<dbReference type="UniPathway" id="UPA00164"/>
<evidence type="ECO:0000256" key="15">
    <source>
        <dbReference type="SAM" id="MobiDB-lite"/>
    </source>
</evidence>
<evidence type="ECO:0000256" key="3">
    <source>
        <dbReference type="ARBA" id="ARBA00011245"/>
    </source>
</evidence>
<evidence type="ECO:0000256" key="2">
    <source>
        <dbReference type="ARBA" id="ARBA00006219"/>
    </source>
</evidence>
<comment type="catalytic activity">
    <reaction evidence="14">
        <text>D-maltose + ATP = alpha-maltose 1-phosphate + ADP + H(+)</text>
        <dbReference type="Rhea" id="RHEA:31915"/>
        <dbReference type="ChEBI" id="CHEBI:15378"/>
        <dbReference type="ChEBI" id="CHEBI:17306"/>
        <dbReference type="ChEBI" id="CHEBI:30616"/>
        <dbReference type="ChEBI" id="CHEBI:63576"/>
        <dbReference type="ChEBI" id="CHEBI:456216"/>
        <dbReference type="EC" id="2.7.1.175"/>
    </reaction>
</comment>
<feature type="region of interest" description="Disordered" evidence="15">
    <location>
        <begin position="121"/>
        <end position="153"/>
    </location>
</feature>
<keyword evidence="19" id="KW-1185">Reference proteome</keyword>
<dbReference type="Proteomes" id="UP000007076">
    <property type="component" value="Chromosome"/>
</dbReference>
<evidence type="ECO:0000256" key="11">
    <source>
        <dbReference type="ARBA" id="ARBA00023056"/>
    </source>
</evidence>
<evidence type="ECO:0000256" key="5">
    <source>
        <dbReference type="ARBA" id="ARBA00013882"/>
    </source>
</evidence>
<feature type="domain" description="Maltokinase N-terminal cap" evidence="16">
    <location>
        <begin position="20"/>
        <end position="111"/>
    </location>
</feature>
<dbReference type="RefSeq" id="WP_014133260.1">
    <property type="nucleotide sequence ID" value="NC_016109.1"/>
</dbReference>
<keyword evidence="6" id="KW-0321">Glycogen metabolism</keyword>
<dbReference type="EC" id="2.7.1.175" evidence="4"/>
<sequence>MSGQPLPFERAATERALTAWLPSQRWYAGRTRPLDHVSVIAAHPFGGPPGPRRGPARGLLLVARAHFADAGAPEHYQVPIGIRPALPGPRPQDPPPIAVIGDTVVHDALADHALVRDLLAPPAPDGAPTPLALRAENTTPGHRPPAGPPATSRLLTAEQSNTSVVIDDRYLLKCFRRLHTGPNPEVELRRALAGHPGPPLTPPLHAVLHGHLGEAPVTYAVLQSYLPDAVDGWTAALHHLRTRPGQSFARDAHAMGTATGAVHTRLAAAFGTRRPTPGEAARLTARLLTALEDALRAVPELARHETALRHAYAQAADPTPATTLQRVHGDLHLGQLVRCGRTWQLIDFEGEPSAPMAERTAPRPPLADIAGMLRSFDYAAHHAAWQPGPADPRDLRRWARDSQHAFCDGYALATGHDPRDTPAPLRAHILAKAVYESAYEARNRPHWLHIPLEDVERLLDPAAWPPHRPPGDDTPWN</sequence>
<keyword evidence="11" id="KW-0320">Glycogen biosynthesis</keyword>
<keyword evidence="10" id="KW-0067">ATP-binding</keyword>